<dbReference type="AlphaFoldDB" id="A0A6J6D788"/>
<gene>
    <name evidence="2" type="ORF">UFOPK1643_00071</name>
</gene>
<dbReference type="InterPro" id="IPR050834">
    <property type="entry name" value="Glycosyltransf_2"/>
</dbReference>
<dbReference type="Gene3D" id="3.90.550.10">
    <property type="entry name" value="Spore Coat Polysaccharide Biosynthesis Protein SpsA, Chain A"/>
    <property type="match status" value="1"/>
</dbReference>
<evidence type="ECO:0000313" key="2">
    <source>
        <dbReference type="EMBL" id="CAB4559697.1"/>
    </source>
</evidence>
<accession>A0A6J6D788</accession>
<reference evidence="2" key="1">
    <citation type="submission" date="2020-05" db="EMBL/GenBank/DDBJ databases">
        <authorList>
            <person name="Chiriac C."/>
            <person name="Salcher M."/>
            <person name="Ghai R."/>
            <person name="Kavagutti S V."/>
        </authorList>
    </citation>
    <scope>NUCLEOTIDE SEQUENCE</scope>
</reference>
<dbReference type="EMBL" id="CAEZTK010000002">
    <property type="protein sequence ID" value="CAB4559697.1"/>
    <property type="molecule type" value="Genomic_DNA"/>
</dbReference>
<dbReference type="PANTHER" id="PTHR43685">
    <property type="entry name" value="GLYCOSYLTRANSFERASE"/>
    <property type="match status" value="1"/>
</dbReference>
<dbReference type="Pfam" id="PF00535">
    <property type="entry name" value="Glycos_transf_2"/>
    <property type="match status" value="1"/>
</dbReference>
<feature type="domain" description="Glycosyltransferase 2-like" evidence="1">
    <location>
        <begin position="26"/>
        <end position="152"/>
    </location>
</feature>
<evidence type="ECO:0000259" key="1">
    <source>
        <dbReference type="Pfam" id="PF00535"/>
    </source>
</evidence>
<organism evidence="2">
    <name type="scientific">freshwater metagenome</name>
    <dbReference type="NCBI Taxonomy" id="449393"/>
    <lineage>
        <taxon>unclassified sequences</taxon>
        <taxon>metagenomes</taxon>
        <taxon>ecological metagenomes</taxon>
    </lineage>
</organism>
<proteinExistence type="predicted"/>
<name>A0A6J6D788_9ZZZZ</name>
<protein>
    <submittedName>
        <fullName evidence="2">Unannotated protein</fullName>
    </submittedName>
</protein>
<dbReference type="InterPro" id="IPR029044">
    <property type="entry name" value="Nucleotide-diphossugar_trans"/>
</dbReference>
<dbReference type="InterPro" id="IPR001173">
    <property type="entry name" value="Glyco_trans_2-like"/>
</dbReference>
<dbReference type="PANTHER" id="PTHR43685:SF3">
    <property type="entry name" value="SLR2126 PROTEIN"/>
    <property type="match status" value="1"/>
</dbReference>
<dbReference type="CDD" id="cd00761">
    <property type="entry name" value="Glyco_tranf_GTA_type"/>
    <property type="match status" value="1"/>
</dbReference>
<sequence length="508" mass="58489">MKLGTFRFSRPHDLVIAQKPKLSVGIVIACRDGQDKLNLVLASLSVQSYPSKLINVYIIDDGSAKPLTIPKIRPKNTKLISYKNSEGKWGKTAATSDVVSQIKSDVLWFIDADMVFEPDHLAHHMKWHHDADDYVVLGWKRFVKDWQYTPEQLVQTLNANGFSDLHKESWGKELWEARVSLTNDLEKPGIDGYRAFVGATFSMKNSQWKNLGGYNRNLVTGEDTELGWRVFVNGLRTVVDRKALSWHLGYSTVEVHKNQIQRHNDPTFAQLIPQMYRIREKSKFDWLVPTYQVFVDARDTTLTQILSLREKLLATPGSTAKFVLLAPWSVLNRRYTPVSDLYSDLREIKNWLAQDPQFTLEVIPADQLISIEWILEEFKVGSTPYYIFADANTSINLKELAEYLLESEQGLVGVVDKKDQRAFAVFAPAIARAIKFQGSVYQNISELWGIQWLNDDQFMKLQRGKNTLIKHFFSFLKREGKKINSPRQLLIFLKTLFTLIARELFRRG</sequence>
<dbReference type="SUPFAM" id="SSF53448">
    <property type="entry name" value="Nucleotide-diphospho-sugar transferases"/>
    <property type="match status" value="1"/>
</dbReference>